<comment type="caution">
    <text evidence="4">The sequence shown here is derived from an EMBL/GenBank/DDBJ whole genome shotgun (WGS) entry which is preliminary data.</text>
</comment>
<evidence type="ECO:0000313" key="4">
    <source>
        <dbReference type="EMBL" id="MBL1092023.1"/>
    </source>
</evidence>
<evidence type="ECO:0008006" key="6">
    <source>
        <dbReference type="Google" id="ProtNLM"/>
    </source>
</evidence>
<name>A0ABS1MWA4_9ACTN</name>
<accession>A0ABS1MWA4</accession>
<dbReference type="Gene3D" id="1.10.10.10">
    <property type="entry name" value="Winged helix-like DNA-binding domain superfamily/Winged helix DNA-binding domain"/>
    <property type="match status" value="1"/>
</dbReference>
<keyword evidence="5" id="KW-1185">Reference proteome</keyword>
<keyword evidence="2" id="KW-0238">DNA-binding</keyword>
<dbReference type="PANTHER" id="PTHR38465:SF2">
    <property type="entry name" value="HTH-TYPE TRANSCRIPTIONAL REGULATOR MMPR5"/>
    <property type="match status" value="1"/>
</dbReference>
<organism evidence="4 5">
    <name type="scientific">Streptomyces siderophoricus</name>
    <dbReference type="NCBI Taxonomy" id="2802281"/>
    <lineage>
        <taxon>Bacteria</taxon>
        <taxon>Bacillati</taxon>
        <taxon>Actinomycetota</taxon>
        <taxon>Actinomycetes</taxon>
        <taxon>Kitasatosporales</taxon>
        <taxon>Streptomycetaceae</taxon>
        <taxon>Streptomyces</taxon>
    </lineage>
</organism>
<proteinExistence type="predicted"/>
<dbReference type="InterPro" id="IPR052362">
    <property type="entry name" value="HTH-GbsR_regulator"/>
</dbReference>
<gene>
    <name evidence="4" type="ORF">JK360_21970</name>
</gene>
<dbReference type="Proteomes" id="UP000629371">
    <property type="component" value="Unassembled WGS sequence"/>
</dbReference>
<dbReference type="InterPro" id="IPR036388">
    <property type="entry name" value="WH-like_DNA-bd_sf"/>
</dbReference>
<protein>
    <recommendedName>
        <fullName evidence="6">MarR family transcriptional regulator</fullName>
    </recommendedName>
</protein>
<sequence>MDDRTLAYTDRMAAFYAREYGFPPVAGRVLGYLLVCQPPQQTIAQLAEGLLASRSAIVGAVDLLAGHHAVRRTRSAGQRADYIGLDPRALEPSGFEGATYRRQAELAREALRLLDEGETQRRSIIEEAAAFYDFMAERMPRLLDEWHAQRVRLREHD</sequence>
<dbReference type="EMBL" id="JAERRI010000011">
    <property type="protein sequence ID" value="MBL1092023.1"/>
    <property type="molecule type" value="Genomic_DNA"/>
</dbReference>
<evidence type="ECO:0000256" key="2">
    <source>
        <dbReference type="ARBA" id="ARBA00023125"/>
    </source>
</evidence>
<reference evidence="4 5" key="1">
    <citation type="submission" date="2021-01" db="EMBL/GenBank/DDBJ databases">
        <title>WGS of actinomycetes isolated from Thailand.</title>
        <authorList>
            <person name="Thawai C."/>
        </authorList>
    </citation>
    <scope>NUCLEOTIDE SEQUENCE [LARGE SCALE GENOMIC DNA]</scope>
    <source>
        <strain evidence="4 5">CH9-7</strain>
    </source>
</reference>
<dbReference type="RefSeq" id="WP_201806987.1">
    <property type="nucleotide sequence ID" value="NZ_JAERRI010000011.1"/>
</dbReference>
<dbReference type="InterPro" id="IPR036390">
    <property type="entry name" value="WH_DNA-bd_sf"/>
</dbReference>
<dbReference type="SUPFAM" id="SSF46785">
    <property type="entry name" value="Winged helix' DNA-binding domain"/>
    <property type="match status" value="1"/>
</dbReference>
<dbReference type="PANTHER" id="PTHR38465">
    <property type="entry name" value="HTH-TYPE TRANSCRIPTIONAL REGULATOR MJ1563-RELATED"/>
    <property type="match status" value="1"/>
</dbReference>
<evidence type="ECO:0000313" key="5">
    <source>
        <dbReference type="Proteomes" id="UP000629371"/>
    </source>
</evidence>
<keyword evidence="1" id="KW-0805">Transcription regulation</keyword>
<keyword evidence="3" id="KW-0804">Transcription</keyword>
<evidence type="ECO:0000256" key="1">
    <source>
        <dbReference type="ARBA" id="ARBA00023015"/>
    </source>
</evidence>
<dbReference type="Gene3D" id="1.10.287.160">
    <property type="entry name" value="HR1 repeat"/>
    <property type="match status" value="1"/>
</dbReference>
<evidence type="ECO:0000256" key="3">
    <source>
        <dbReference type="ARBA" id="ARBA00023163"/>
    </source>
</evidence>